<evidence type="ECO:0000313" key="2">
    <source>
        <dbReference type="Ensembl" id="ENSCCNP00000006438.1"/>
    </source>
</evidence>
<protein>
    <submittedName>
        <fullName evidence="2">Uncharacterized protein</fullName>
    </submittedName>
</protein>
<feature type="compositionally biased region" description="Gly residues" evidence="1">
    <location>
        <begin position="166"/>
        <end position="176"/>
    </location>
</feature>
<accession>A0A8C0W647</accession>
<dbReference type="AlphaFoldDB" id="A0A8C0W647"/>
<sequence>EYLSWGTEEAVTVTDVPVTLQLLQSRPLFAEPVLRGRGRSPGGSLRQELLEGAGGRAGGAAAAHPVHRSRGAAAQAALYLPQPPEGLQKPRRLGAHGTDAGADATDARGRPQGPPSHPRPPDQRLRREGPAAPTPGTSGRHDTGNYPAAASQKPEMEEEPIRRAEGGGPSRGGASS</sequence>
<organism evidence="2">
    <name type="scientific">Castor canadensis</name>
    <name type="common">American beaver</name>
    <dbReference type="NCBI Taxonomy" id="51338"/>
    <lineage>
        <taxon>Eukaryota</taxon>
        <taxon>Metazoa</taxon>
        <taxon>Chordata</taxon>
        <taxon>Craniata</taxon>
        <taxon>Vertebrata</taxon>
        <taxon>Euteleostomi</taxon>
        <taxon>Mammalia</taxon>
        <taxon>Eutheria</taxon>
        <taxon>Euarchontoglires</taxon>
        <taxon>Glires</taxon>
        <taxon>Rodentia</taxon>
        <taxon>Castorimorpha</taxon>
        <taxon>Castoridae</taxon>
        <taxon>Castor</taxon>
    </lineage>
</organism>
<feature type="compositionally biased region" description="Low complexity" evidence="1">
    <location>
        <begin position="95"/>
        <end position="104"/>
    </location>
</feature>
<proteinExistence type="predicted"/>
<dbReference type="Ensembl" id="ENSCCNT00000008466.1">
    <property type="protein sequence ID" value="ENSCCNP00000006438.1"/>
    <property type="gene ID" value="ENSCCNG00000006823.1"/>
</dbReference>
<name>A0A8C0W647_CASCN</name>
<evidence type="ECO:0000256" key="1">
    <source>
        <dbReference type="SAM" id="MobiDB-lite"/>
    </source>
</evidence>
<reference evidence="2" key="1">
    <citation type="submission" date="2023-09" db="UniProtKB">
        <authorList>
            <consortium name="Ensembl"/>
        </authorList>
    </citation>
    <scope>IDENTIFICATION</scope>
</reference>
<feature type="region of interest" description="Disordered" evidence="1">
    <location>
        <begin position="34"/>
        <end position="176"/>
    </location>
</feature>
<feature type="compositionally biased region" description="Basic and acidic residues" evidence="1">
    <location>
        <begin position="119"/>
        <end position="129"/>
    </location>
</feature>